<feature type="transmembrane region" description="Helical" evidence="2">
    <location>
        <begin position="351"/>
        <end position="370"/>
    </location>
</feature>
<keyword evidence="2" id="KW-0812">Transmembrane</keyword>
<evidence type="ECO:0000313" key="3">
    <source>
        <dbReference type="EMBL" id="GGP93733.1"/>
    </source>
</evidence>
<keyword evidence="4" id="KW-1185">Reference proteome</keyword>
<keyword evidence="2" id="KW-1133">Transmembrane helix</keyword>
<proteinExistence type="predicted"/>
<keyword evidence="2" id="KW-0472">Membrane</keyword>
<dbReference type="AlphaFoldDB" id="A0A918AYJ8"/>
<feature type="transmembrane region" description="Helical" evidence="2">
    <location>
        <begin position="99"/>
        <end position="120"/>
    </location>
</feature>
<evidence type="ECO:0000256" key="2">
    <source>
        <dbReference type="SAM" id="Phobius"/>
    </source>
</evidence>
<dbReference type="Proteomes" id="UP000654123">
    <property type="component" value="Unassembled WGS sequence"/>
</dbReference>
<feature type="region of interest" description="Disordered" evidence="1">
    <location>
        <begin position="746"/>
        <end position="774"/>
    </location>
</feature>
<feature type="transmembrane region" description="Helical" evidence="2">
    <location>
        <begin position="140"/>
        <end position="164"/>
    </location>
</feature>
<feature type="transmembrane region" description="Helical" evidence="2">
    <location>
        <begin position="319"/>
        <end position="339"/>
    </location>
</feature>
<gene>
    <name evidence="3" type="ORF">GCM10010249_09350</name>
</gene>
<sequence length="774" mass="81274">MKRAGGKDRIVLLCVFLVVLGSPWAREALLGLRPDGGFLPMLQRALLSPGWELSPSSDPYLGAMDLRGNIAFVGLLAGTALLVPRLVGGAPAGRGVRFAAALGTGVLVSVIGSVLSWAAVATYGPPAVLLFGRDAEAVLALFLVDGLVFGVLFGLLVAAVYAGAGTAASTSDRAASPTREGRTPVADPSPGVGDPPRSVATGTEPGDATRYLCAAAYTDPAFARRVVEGVLGDRLGAIAVSPGVDLVPVARHSLTARRLRRERDRRLAVAFGVIALAGPLWLLFARPALGYLGAAATSRSRYPAERGRHLPHPSPWRPAAAAGLLLVAGVLMGTALSALPMPGLLRWLTGGYGYGVPPLLAVVAGAGLALRTVLDEEADVEARMRGALRRGAFDPNGLPRPGAVEPWAAARIAAVADAQRGNVTCYSGFSPFAGYGRRESEWTLSLPLLPADPAAGDARRAPAAVTDFDAWDVVERLRHRLARTADDIPVPAGHGRAGLVVEDRVFVSGRELAGDGRLLPDPLRAPATHLPEEAVRQIALHPDGVARHFLVSHLPLWGGEVVPSQFLHVAVAGRTLHLRCERFVLGPVRREMHAVDLLPPAALTAGSRRSLLPSALRRTGGALWRAPRSCLADALAEYRRPRRLRSELRAAREDPAFDRGARLSIREDAQGPEYFHHFQRVDAQRTLNALDRHALAAVRDFLDEHGVDTADFRTQSQTILNHGVLQTGGVSVVGNQAVGTGAQASAGSATAQATTTQAATAQAAGPPSGGTAER</sequence>
<feature type="transmembrane region" description="Helical" evidence="2">
    <location>
        <begin position="267"/>
        <end position="284"/>
    </location>
</feature>
<organism evidence="3 4">
    <name type="scientific">Streptomyces roseolilacinus</name>
    <dbReference type="NCBI Taxonomy" id="66904"/>
    <lineage>
        <taxon>Bacteria</taxon>
        <taxon>Bacillati</taxon>
        <taxon>Actinomycetota</taxon>
        <taxon>Actinomycetes</taxon>
        <taxon>Kitasatosporales</taxon>
        <taxon>Streptomycetaceae</taxon>
        <taxon>Streptomyces</taxon>
    </lineage>
</organism>
<reference evidence="3" key="1">
    <citation type="journal article" date="2014" name="Int. J. Syst. Evol. Microbiol.">
        <title>Complete genome sequence of Corynebacterium casei LMG S-19264T (=DSM 44701T), isolated from a smear-ripened cheese.</title>
        <authorList>
            <consortium name="US DOE Joint Genome Institute (JGI-PGF)"/>
            <person name="Walter F."/>
            <person name="Albersmeier A."/>
            <person name="Kalinowski J."/>
            <person name="Ruckert C."/>
        </authorList>
    </citation>
    <scope>NUCLEOTIDE SEQUENCE</scope>
    <source>
        <strain evidence="3">JCM 4335</strain>
    </source>
</reference>
<accession>A0A918AYJ8</accession>
<name>A0A918AYJ8_9ACTN</name>
<dbReference type="EMBL" id="BMSV01000002">
    <property type="protein sequence ID" value="GGP93733.1"/>
    <property type="molecule type" value="Genomic_DNA"/>
</dbReference>
<feature type="region of interest" description="Disordered" evidence="1">
    <location>
        <begin position="170"/>
        <end position="205"/>
    </location>
</feature>
<reference evidence="3" key="2">
    <citation type="submission" date="2020-09" db="EMBL/GenBank/DDBJ databases">
        <authorList>
            <person name="Sun Q."/>
            <person name="Ohkuma M."/>
        </authorList>
    </citation>
    <scope>NUCLEOTIDE SEQUENCE</scope>
    <source>
        <strain evidence="3">JCM 4335</strain>
    </source>
</reference>
<protein>
    <submittedName>
        <fullName evidence="3">Uncharacterized protein</fullName>
    </submittedName>
</protein>
<comment type="caution">
    <text evidence="3">The sequence shown here is derived from an EMBL/GenBank/DDBJ whole genome shotgun (WGS) entry which is preliminary data.</text>
</comment>
<feature type="transmembrane region" description="Helical" evidence="2">
    <location>
        <begin position="66"/>
        <end position="87"/>
    </location>
</feature>
<evidence type="ECO:0000256" key="1">
    <source>
        <dbReference type="SAM" id="MobiDB-lite"/>
    </source>
</evidence>
<evidence type="ECO:0000313" key="4">
    <source>
        <dbReference type="Proteomes" id="UP000654123"/>
    </source>
</evidence>